<comment type="caution">
    <text evidence="16">The sequence shown here is derived from an EMBL/GenBank/DDBJ whole genome shotgun (WGS) entry which is preliminary data.</text>
</comment>
<dbReference type="Pfam" id="PF06415">
    <property type="entry name" value="iPGM_N"/>
    <property type="match status" value="1"/>
</dbReference>
<evidence type="ECO:0000259" key="15">
    <source>
        <dbReference type="Pfam" id="PF06415"/>
    </source>
</evidence>
<dbReference type="Gene3D" id="3.40.1450.10">
    <property type="entry name" value="BPG-independent phosphoglycerate mutase, domain B"/>
    <property type="match status" value="1"/>
</dbReference>
<dbReference type="InterPro" id="IPR006124">
    <property type="entry name" value="Metalloenzyme"/>
</dbReference>
<organism evidence="16 17">
    <name type="scientific">candidate division WS6 bacterium GW2011_GWE1_34_7</name>
    <dbReference type="NCBI Taxonomy" id="1619093"/>
    <lineage>
        <taxon>Bacteria</taxon>
        <taxon>Candidatus Dojkabacteria</taxon>
    </lineage>
</organism>
<feature type="binding site" evidence="9 13">
    <location>
        <position position="465"/>
    </location>
    <ligand>
        <name>Mn(2+)</name>
        <dbReference type="ChEBI" id="CHEBI:29035"/>
        <label>2</label>
    </ligand>
</feature>
<feature type="binding site" evidence="9 12">
    <location>
        <position position="142"/>
    </location>
    <ligand>
        <name>substrate</name>
    </ligand>
</feature>
<feature type="binding site" evidence="9 13">
    <location>
        <position position="427"/>
    </location>
    <ligand>
        <name>Mn(2+)</name>
        <dbReference type="ChEBI" id="CHEBI:29035"/>
        <label>1</label>
    </ligand>
</feature>
<dbReference type="PIRSF" id="PIRSF001492">
    <property type="entry name" value="IPGAM"/>
    <property type="match status" value="1"/>
</dbReference>
<feature type="domain" description="Metalloenzyme" evidence="14">
    <location>
        <begin position="25"/>
        <end position="536"/>
    </location>
</feature>
<feature type="binding site" evidence="9 13">
    <location>
        <position position="423"/>
    </location>
    <ligand>
        <name>Mn(2+)</name>
        <dbReference type="ChEBI" id="CHEBI:29035"/>
        <label>1</label>
    </ligand>
</feature>
<evidence type="ECO:0000256" key="6">
    <source>
        <dbReference type="ARBA" id="ARBA00023152"/>
    </source>
</evidence>
<dbReference type="GO" id="GO:0004619">
    <property type="term" value="F:phosphoglycerate mutase activity"/>
    <property type="evidence" value="ECO:0007669"/>
    <property type="project" value="UniProtKB-UniRule"/>
</dbReference>
<evidence type="ECO:0000256" key="2">
    <source>
        <dbReference type="ARBA" id="ARBA00002315"/>
    </source>
</evidence>
<dbReference type="NCBIfam" id="TIGR01307">
    <property type="entry name" value="pgm_bpd_ind"/>
    <property type="match status" value="1"/>
</dbReference>
<keyword evidence="5 9" id="KW-0479">Metal-binding</keyword>
<comment type="subunit">
    <text evidence="9">Monomer.</text>
</comment>
<dbReference type="CDD" id="cd16010">
    <property type="entry name" value="iPGM"/>
    <property type="match status" value="1"/>
</dbReference>
<dbReference type="SUPFAM" id="SSF64158">
    <property type="entry name" value="2,3-Bisphosphoglycerate-independent phosphoglycerate mutase, substrate-binding domain"/>
    <property type="match status" value="1"/>
</dbReference>
<feature type="binding site" evidence="9 13">
    <location>
        <position position="31"/>
    </location>
    <ligand>
        <name>Mn(2+)</name>
        <dbReference type="ChEBI" id="CHEBI:29035"/>
        <label>2</label>
    </ligand>
</feature>
<comment type="catalytic activity">
    <reaction evidence="1 9">
        <text>(2R)-2-phosphoglycerate = (2R)-3-phosphoglycerate</text>
        <dbReference type="Rhea" id="RHEA:15901"/>
        <dbReference type="ChEBI" id="CHEBI:58272"/>
        <dbReference type="ChEBI" id="CHEBI:58289"/>
        <dbReference type="EC" id="5.4.2.12"/>
    </reaction>
</comment>
<feature type="binding site" evidence="9 13">
    <location>
        <position position="464"/>
    </location>
    <ligand>
        <name>Mn(2+)</name>
        <dbReference type="ChEBI" id="CHEBI:29035"/>
        <label>2</label>
    </ligand>
</feature>
<feature type="binding site" evidence="9 13">
    <location>
        <position position="81"/>
    </location>
    <ligand>
        <name>Mn(2+)</name>
        <dbReference type="ChEBI" id="CHEBI:29035"/>
        <label>2</label>
    </ligand>
</feature>
<feature type="binding site" evidence="9 13">
    <location>
        <position position="483"/>
    </location>
    <ligand>
        <name>Mn(2+)</name>
        <dbReference type="ChEBI" id="CHEBI:29035"/>
        <label>1</label>
    </ligand>
</feature>
<dbReference type="EC" id="5.4.2.12" evidence="9 10"/>
<evidence type="ECO:0000256" key="8">
    <source>
        <dbReference type="ARBA" id="ARBA00023235"/>
    </source>
</evidence>
<comment type="function">
    <text evidence="2 9">Catalyzes the interconversion of 2-phosphoglycerate and 3-phosphoglycerate.</text>
</comment>
<protein>
    <recommendedName>
        <fullName evidence="9 10">2,3-bisphosphoglycerate-independent phosphoglycerate mutase</fullName>
        <shortName evidence="9">BPG-independent PGAM</shortName>
        <shortName evidence="9">Phosphoglyceromutase</shortName>
        <shortName evidence="9">iPGM</shortName>
        <ecNumber evidence="9 10">5.4.2.12</ecNumber>
    </recommendedName>
</protein>
<dbReference type="Pfam" id="PF01676">
    <property type="entry name" value="Metalloenzyme"/>
    <property type="match status" value="1"/>
</dbReference>
<dbReference type="InterPro" id="IPR017850">
    <property type="entry name" value="Alkaline_phosphatase_core_sf"/>
</dbReference>
<name>A0A0G0B540_9BACT</name>
<dbReference type="HAMAP" id="MF_01038">
    <property type="entry name" value="GpmI"/>
    <property type="match status" value="1"/>
</dbReference>
<evidence type="ECO:0000256" key="4">
    <source>
        <dbReference type="ARBA" id="ARBA00008819"/>
    </source>
</evidence>
<feature type="binding site" evidence="9 12">
    <location>
        <begin position="279"/>
        <end position="282"/>
    </location>
    <ligand>
        <name>substrate</name>
    </ligand>
</feature>
<evidence type="ECO:0000259" key="14">
    <source>
        <dbReference type="Pfam" id="PF01676"/>
    </source>
</evidence>
<dbReference type="AlphaFoldDB" id="A0A0G0B540"/>
<evidence type="ECO:0000256" key="13">
    <source>
        <dbReference type="PIRSR" id="PIRSR001492-3"/>
    </source>
</evidence>
<dbReference type="FunFam" id="3.40.1450.10:FF:000002">
    <property type="entry name" value="2,3-bisphosphoglycerate-independent phosphoglycerate mutase"/>
    <property type="match status" value="1"/>
</dbReference>
<dbReference type="PANTHER" id="PTHR31637">
    <property type="entry name" value="2,3-BISPHOSPHOGLYCERATE-INDEPENDENT PHOSPHOGLYCERATE MUTASE"/>
    <property type="match status" value="1"/>
</dbReference>
<evidence type="ECO:0000313" key="17">
    <source>
        <dbReference type="Proteomes" id="UP000033866"/>
    </source>
</evidence>
<dbReference type="UniPathway" id="UPA00109">
    <property type="reaction ID" value="UER00186"/>
</dbReference>
<keyword evidence="7 9" id="KW-0464">Manganese</keyword>
<evidence type="ECO:0000256" key="7">
    <source>
        <dbReference type="ARBA" id="ARBA00023211"/>
    </source>
</evidence>
<keyword evidence="8 9" id="KW-0413">Isomerase</keyword>
<dbReference type="GO" id="GO:0006096">
    <property type="term" value="P:glycolytic process"/>
    <property type="evidence" value="ECO:0007669"/>
    <property type="project" value="UniProtKB-UniRule"/>
</dbReference>
<dbReference type="InterPro" id="IPR011258">
    <property type="entry name" value="BPG-indep_PGM_N"/>
</dbReference>
<feature type="domain" description="BPG-independent PGAM N-terminal" evidence="15">
    <location>
        <begin position="101"/>
        <end position="317"/>
    </location>
</feature>
<feature type="active site" description="Phosphoserine intermediate" evidence="9 11">
    <location>
        <position position="81"/>
    </location>
</feature>
<evidence type="ECO:0000256" key="9">
    <source>
        <dbReference type="HAMAP-Rule" id="MF_01038"/>
    </source>
</evidence>
<evidence type="ECO:0000256" key="11">
    <source>
        <dbReference type="PIRSR" id="PIRSR001492-1"/>
    </source>
</evidence>
<dbReference type="PATRIC" id="fig|1619093.3.peg.450"/>
<evidence type="ECO:0000313" key="16">
    <source>
        <dbReference type="EMBL" id="KKP64429.1"/>
    </source>
</evidence>
<comment type="similarity">
    <text evidence="4 9">Belongs to the BPG-independent phosphoglycerate mutase family.</text>
</comment>
<dbReference type="InterPro" id="IPR036646">
    <property type="entry name" value="PGAM_B_sf"/>
</dbReference>
<dbReference type="GO" id="GO:0030145">
    <property type="term" value="F:manganese ion binding"/>
    <property type="evidence" value="ECO:0007669"/>
    <property type="project" value="UniProtKB-UniRule"/>
</dbReference>
<evidence type="ECO:0000256" key="12">
    <source>
        <dbReference type="PIRSR" id="PIRSR001492-2"/>
    </source>
</evidence>
<evidence type="ECO:0000256" key="1">
    <source>
        <dbReference type="ARBA" id="ARBA00000370"/>
    </source>
</evidence>
<feature type="binding site" evidence="9 12">
    <location>
        <position position="353"/>
    </location>
    <ligand>
        <name>substrate</name>
    </ligand>
</feature>
<dbReference type="SUPFAM" id="SSF53649">
    <property type="entry name" value="Alkaline phosphatase-like"/>
    <property type="match status" value="1"/>
</dbReference>
<sequence length="550" mass="60538">MFGLFSRKESSSSKKQLSVDAKNFVILLILDGFGVHPDPLGNAVLEAKTPFLDTAWTYGKSTLINASGTYVGLPSEEAGNSEVGHLNLGAGQVVYQTLPMINDAISTHELDSNEILAETIKEVKRRGSDLHLSGVLSAAGVHGHIKHLFSLMELCKAHGINPYIHVMLDGRDTPPKDGFLYLTKLNEKIRELGIGKIASMQGRFYGMDRDNRWERIKLAYDAMVGLSQETFQDPVIALQEAYARNETDQFFKPRTRVDATGKPVAPIKTNDILLLWNFREDRARQLSKAFIMKDFEHFVRREYPENLYLVTMTGYEENIPAHVIFPPKKIKKSLAAYIAENGFNQLHISETEKNMHVTYFFNGGIEAPNAGEDFFNIPSPKVDNYATIPEMSSKVITDEVIKRVKAMKKYNYKFIVINFANPDMLGHTGDFNATVKGNEICDTLAAEITKVTLAMGGSIVITADHGNCETMINRVTGEVDIAHTNNPVPLMVLSDVKDITAIAGRSIAKVGTGPDAATTGLLADVGPTCLGLIGLDVPDSMTGVDLRSVI</sequence>
<evidence type="ECO:0000256" key="10">
    <source>
        <dbReference type="NCBIfam" id="TIGR01307"/>
    </source>
</evidence>
<reference evidence="16 17" key="1">
    <citation type="journal article" date="2015" name="Nature">
        <title>rRNA introns, odd ribosomes, and small enigmatic genomes across a large radiation of phyla.</title>
        <authorList>
            <person name="Brown C.T."/>
            <person name="Hug L.A."/>
            <person name="Thomas B.C."/>
            <person name="Sharon I."/>
            <person name="Castelle C.J."/>
            <person name="Singh A."/>
            <person name="Wilkins M.J."/>
            <person name="Williams K.H."/>
            <person name="Banfield J.F."/>
        </authorList>
    </citation>
    <scope>NUCLEOTIDE SEQUENCE [LARGE SCALE GENOMIC DNA]</scope>
</reference>
<dbReference type="GO" id="GO:0005829">
    <property type="term" value="C:cytosol"/>
    <property type="evidence" value="ECO:0007669"/>
    <property type="project" value="TreeGrafter"/>
</dbReference>
<gene>
    <name evidence="9" type="primary">gpmI</name>
    <name evidence="16" type="ORF">UR61_C0046G0003</name>
</gene>
<accession>A0A0G0B540</accession>
<feature type="binding site" evidence="9 12">
    <location>
        <position position="203"/>
    </location>
    <ligand>
        <name>substrate</name>
    </ligand>
</feature>
<evidence type="ECO:0000256" key="5">
    <source>
        <dbReference type="ARBA" id="ARBA00022723"/>
    </source>
</evidence>
<comment type="pathway">
    <text evidence="3 9">Carbohydrate degradation; glycolysis; pyruvate from D-glyceraldehyde 3-phosphate: step 3/5.</text>
</comment>
<proteinExistence type="inferred from homology"/>
<feature type="binding site" evidence="9 12">
    <location>
        <position position="209"/>
    </location>
    <ligand>
        <name>substrate</name>
    </ligand>
</feature>
<keyword evidence="6 9" id="KW-0324">Glycolysis</keyword>
<evidence type="ECO:0000256" key="3">
    <source>
        <dbReference type="ARBA" id="ARBA00004798"/>
    </source>
</evidence>
<comment type="cofactor">
    <cofactor evidence="9">
        <name>Mn(2+)</name>
        <dbReference type="ChEBI" id="CHEBI:29035"/>
    </cofactor>
    <text evidence="9">Binds 2 manganese ions per subunit.</text>
</comment>
<dbReference type="Gene3D" id="3.40.720.10">
    <property type="entry name" value="Alkaline Phosphatase, subunit A"/>
    <property type="match status" value="1"/>
</dbReference>
<dbReference type="InterPro" id="IPR005995">
    <property type="entry name" value="Pgm_bpd_ind"/>
</dbReference>
<dbReference type="Proteomes" id="UP000033866">
    <property type="component" value="Unassembled WGS sequence"/>
</dbReference>
<feature type="binding site" evidence="9 12">
    <location>
        <begin position="171"/>
        <end position="172"/>
    </location>
    <ligand>
        <name>substrate</name>
    </ligand>
</feature>
<dbReference type="EMBL" id="LBPV01000046">
    <property type="protein sequence ID" value="KKP64429.1"/>
    <property type="molecule type" value="Genomic_DNA"/>
</dbReference>
<dbReference type="PANTHER" id="PTHR31637:SF0">
    <property type="entry name" value="2,3-BISPHOSPHOGLYCERATE-INDEPENDENT PHOSPHOGLYCERATE MUTASE"/>
    <property type="match status" value="1"/>
</dbReference>
<dbReference type="GO" id="GO:0006007">
    <property type="term" value="P:glucose catabolic process"/>
    <property type="evidence" value="ECO:0007669"/>
    <property type="project" value="InterPro"/>
</dbReference>